<feature type="compositionally biased region" description="Polar residues" evidence="1">
    <location>
        <begin position="44"/>
        <end position="61"/>
    </location>
</feature>
<organism evidence="2 3">
    <name type="scientific">Hyalangium minutum</name>
    <dbReference type="NCBI Taxonomy" id="394096"/>
    <lineage>
        <taxon>Bacteria</taxon>
        <taxon>Pseudomonadati</taxon>
        <taxon>Myxococcota</taxon>
        <taxon>Myxococcia</taxon>
        <taxon>Myxococcales</taxon>
        <taxon>Cystobacterineae</taxon>
        <taxon>Archangiaceae</taxon>
        <taxon>Hyalangium</taxon>
    </lineage>
</organism>
<feature type="region of interest" description="Disordered" evidence="1">
    <location>
        <begin position="29"/>
        <end position="61"/>
    </location>
</feature>
<proteinExistence type="predicted"/>
<gene>
    <name evidence="2" type="ORF">DB31_6581</name>
</gene>
<protein>
    <submittedName>
        <fullName evidence="2">Uncharacterized protein</fullName>
    </submittedName>
</protein>
<comment type="caution">
    <text evidence="2">The sequence shown here is derived from an EMBL/GenBank/DDBJ whole genome shotgun (WGS) entry which is preliminary data.</text>
</comment>
<evidence type="ECO:0000256" key="1">
    <source>
        <dbReference type="SAM" id="MobiDB-lite"/>
    </source>
</evidence>
<dbReference type="EMBL" id="JMCB01000004">
    <property type="protein sequence ID" value="KFE69606.1"/>
    <property type="molecule type" value="Genomic_DNA"/>
</dbReference>
<sequence>MQAGGTGANDANAGHGSLLRGRELGSAVVARGAHSHCEGGGWGRTTSGPIHPCSTPSKGGT</sequence>
<dbReference type="Proteomes" id="UP000028725">
    <property type="component" value="Unassembled WGS sequence"/>
</dbReference>
<reference evidence="2 3" key="1">
    <citation type="submission" date="2014-04" db="EMBL/GenBank/DDBJ databases">
        <title>Genome assembly of Hyalangium minutum DSM 14724.</title>
        <authorList>
            <person name="Sharma G."/>
            <person name="Subramanian S."/>
        </authorList>
    </citation>
    <scope>NUCLEOTIDE SEQUENCE [LARGE SCALE GENOMIC DNA]</scope>
    <source>
        <strain evidence="2 3">DSM 14724</strain>
    </source>
</reference>
<accession>A0A085WPJ3</accession>
<name>A0A085WPJ3_9BACT</name>
<dbReference type="AlphaFoldDB" id="A0A085WPJ3"/>
<evidence type="ECO:0000313" key="2">
    <source>
        <dbReference type="EMBL" id="KFE69606.1"/>
    </source>
</evidence>
<keyword evidence="3" id="KW-1185">Reference proteome</keyword>
<evidence type="ECO:0000313" key="3">
    <source>
        <dbReference type="Proteomes" id="UP000028725"/>
    </source>
</evidence>